<evidence type="ECO:0000256" key="4">
    <source>
        <dbReference type="SAM" id="Phobius"/>
    </source>
</evidence>
<feature type="transmembrane region" description="Helical" evidence="4">
    <location>
        <begin position="21"/>
        <end position="46"/>
    </location>
</feature>
<accession>A0ABS3LC08</accession>
<reference evidence="7 8" key="1">
    <citation type="submission" date="2021-03" db="EMBL/GenBank/DDBJ databases">
        <title>Enterococcal diversity collection.</title>
        <authorList>
            <person name="Gilmore M.S."/>
            <person name="Schwartzman J."/>
            <person name="Van Tyne D."/>
            <person name="Martin M."/>
            <person name="Earl A.M."/>
            <person name="Manson A.L."/>
            <person name="Straub T."/>
            <person name="Salamzade R."/>
            <person name="Saavedra J."/>
            <person name="Lebreton F."/>
            <person name="Prichula J."/>
            <person name="Schaufler K."/>
            <person name="Gaca A."/>
            <person name="Sgardioli B."/>
            <person name="Wagenaar J."/>
            <person name="Strong T."/>
        </authorList>
    </citation>
    <scope>NUCLEOTIDE SEQUENCE [LARGE SCALE GENOMIC DNA]</scope>
    <source>
        <strain evidence="7 8">669A</strain>
    </source>
</reference>
<feature type="domain" description="Penicillin-binding protein transpeptidase" evidence="5">
    <location>
        <begin position="286"/>
        <end position="586"/>
    </location>
</feature>
<dbReference type="Gene3D" id="3.30.70.2110">
    <property type="match status" value="1"/>
</dbReference>
<gene>
    <name evidence="7" type="ORF">JZO70_13365</name>
</gene>
<dbReference type="Gene3D" id="3.90.1310.10">
    <property type="entry name" value="Penicillin-binding protein 2a (Domain 2)"/>
    <property type="match status" value="1"/>
</dbReference>
<evidence type="ECO:0000256" key="2">
    <source>
        <dbReference type="ARBA" id="ARBA00007171"/>
    </source>
</evidence>
<evidence type="ECO:0000256" key="1">
    <source>
        <dbReference type="ARBA" id="ARBA00004162"/>
    </source>
</evidence>
<comment type="caution">
    <text evidence="7">The sequence shown here is derived from an EMBL/GenBank/DDBJ whole genome shotgun (WGS) entry which is preliminary data.</text>
</comment>
<evidence type="ECO:0000313" key="8">
    <source>
        <dbReference type="Proteomes" id="UP000664601"/>
    </source>
</evidence>
<protein>
    <submittedName>
        <fullName evidence="7">Penicillin-binding protein 2</fullName>
    </submittedName>
</protein>
<dbReference type="PANTHER" id="PTHR30627:SF26">
    <property type="entry name" value="PENICILLIN-BINDING PROTEIN 2B"/>
    <property type="match status" value="1"/>
</dbReference>
<evidence type="ECO:0000259" key="5">
    <source>
        <dbReference type="Pfam" id="PF00905"/>
    </source>
</evidence>
<sequence>MEKIKQFLCQKNESANENRRRVGFFMIACSLVVFFACAIRISYVILAGRVAGVSLAERTEALYNGSQILYANRGEIFDRSGRPLVINGQQFDMIAVLSPDYTDGGEPLYLPQEDFPRAAAIISQHIDSTSEEIQAMLETGITEEGETLFQVELGSAAKALSQEQRNAIETELEAENIHGILFNPTNNRTYVNGSMAAHSLGYTTNQDGKVVGGGGLEKAYNDLLQGTDGQIVYERNAQGTPVPGTIETTRPMIHGENLTTTLSEPLQMQLETLLSRANETAQAENMTGVVMKADTGEILAMAQRPTFNPETMEGTEADNFVWRNLFVEEQYEPGSTMKIGTVATAIDNGSFDAAEVIPAGRIEVNGIEINDHDRGRKGPLTMRQAFSWSSNVGMVELFNKMGDDRWRESIGRLGFDKPINAGLPGEVVGSLPDDNLVDLAMSTYGQAVSVNQLQMLRMFSAIANEGIPVQPKIVVNEENTLENERMFSARASRQVLDYMRDVVEDEEYGTAYDLYHLDDENVSAKTGTAQIAAEDGSGYLRGANDYIYSVALIYPSDEPQYILYLTMKRPQNYSQNILPTIANPLMASSVQRSE</sequence>
<comment type="similarity">
    <text evidence="2">Belongs to the transpeptidase family.</text>
</comment>
<dbReference type="InterPro" id="IPR036138">
    <property type="entry name" value="PBP_dimer_sf"/>
</dbReference>
<dbReference type="Gene3D" id="2.20.70.70">
    <property type="match status" value="1"/>
</dbReference>
<dbReference type="InterPro" id="IPR005311">
    <property type="entry name" value="PBP_dimer"/>
</dbReference>
<evidence type="ECO:0000256" key="3">
    <source>
        <dbReference type="ARBA" id="ARBA00023136"/>
    </source>
</evidence>
<dbReference type="Gene3D" id="3.40.710.10">
    <property type="entry name" value="DD-peptidase/beta-lactamase superfamily"/>
    <property type="match status" value="1"/>
</dbReference>
<name>A0ABS3LC08_9ENTE</name>
<proteinExistence type="inferred from homology"/>
<dbReference type="SUPFAM" id="SSF56601">
    <property type="entry name" value="beta-lactamase/transpeptidase-like"/>
    <property type="match status" value="1"/>
</dbReference>
<keyword evidence="3 4" id="KW-0472">Membrane</keyword>
<evidence type="ECO:0000259" key="6">
    <source>
        <dbReference type="Pfam" id="PF03717"/>
    </source>
</evidence>
<dbReference type="InterPro" id="IPR012338">
    <property type="entry name" value="Beta-lactam/transpept-like"/>
</dbReference>
<dbReference type="InterPro" id="IPR050515">
    <property type="entry name" value="Beta-lactam/transpept"/>
</dbReference>
<dbReference type="RefSeq" id="WP_207674088.1">
    <property type="nucleotide sequence ID" value="NZ_JAFREM010000020.1"/>
</dbReference>
<dbReference type="InterPro" id="IPR001460">
    <property type="entry name" value="PCN-bd_Tpept"/>
</dbReference>
<dbReference type="Pfam" id="PF00905">
    <property type="entry name" value="Transpeptidase"/>
    <property type="match status" value="1"/>
</dbReference>
<evidence type="ECO:0000313" key="7">
    <source>
        <dbReference type="EMBL" id="MBO1307160.1"/>
    </source>
</evidence>
<dbReference type="Pfam" id="PF03717">
    <property type="entry name" value="PBP_dimer"/>
    <property type="match status" value="1"/>
</dbReference>
<keyword evidence="4" id="KW-0812">Transmembrane</keyword>
<dbReference type="Gene3D" id="3.30.450.330">
    <property type="match status" value="1"/>
</dbReference>
<organism evidence="7 8">
    <name type="scientific">Candidatus Enterococcus moelleringii</name>
    <dbReference type="NCBI Taxonomy" id="2815325"/>
    <lineage>
        <taxon>Bacteria</taxon>
        <taxon>Bacillati</taxon>
        <taxon>Bacillota</taxon>
        <taxon>Bacilli</taxon>
        <taxon>Lactobacillales</taxon>
        <taxon>Enterococcaceae</taxon>
        <taxon>Enterococcus</taxon>
    </lineage>
</organism>
<comment type="subcellular location">
    <subcellularLocation>
        <location evidence="1">Cell membrane</location>
        <topology evidence="1">Single-pass membrane protein</topology>
    </subcellularLocation>
</comment>
<dbReference type="Proteomes" id="UP000664601">
    <property type="component" value="Unassembled WGS sequence"/>
</dbReference>
<dbReference type="EMBL" id="JAFREM010000020">
    <property type="protein sequence ID" value="MBO1307160.1"/>
    <property type="molecule type" value="Genomic_DNA"/>
</dbReference>
<feature type="domain" description="Penicillin-binding protein dimerisation" evidence="6">
    <location>
        <begin position="70"/>
        <end position="242"/>
    </location>
</feature>
<keyword evidence="4" id="KW-1133">Transmembrane helix</keyword>
<dbReference type="PANTHER" id="PTHR30627">
    <property type="entry name" value="PEPTIDOGLYCAN D,D-TRANSPEPTIDASE"/>
    <property type="match status" value="1"/>
</dbReference>
<dbReference type="SUPFAM" id="SSF56519">
    <property type="entry name" value="Penicillin binding protein dimerisation domain"/>
    <property type="match status" value="1"/>
</dbReference>
<keyword evidence="8" id="KW-1185">Reference proteome</keyword>